<feature type="non-terminal residue" evidence="1">
    <location>
        <position position="91"/>
    </location>
</feature>
<sequence length="91" mass="10594">SERRRERRHGGGRPDPLAELWDKEIVPLLESTPGLKPISILGELEQRHPGLDLTPARRTLERRIRLWKAEYGPEREVIFRQDHPPGRQGMS</sequence>
<protein>
    <submittedName>
        <fullName evidence="1">IS21 family transposase</fullName>
    </submittedName>
</protein>
<dbReference type="AlphaFoldDB" id="A0AA40ZXJ5"/>
<reference evidence="1" key="1">
    <citation type="submission" date="2021-01" db="EMBL/GenBank/DDBJ databases">
        <title>Genome Sequencing of Type Strains.</title>
        <authorList>
            <person name="Lemaire J.F."/>
            <person name="Inderbitzin P."/>
            <person name="Collins S.B."/>
            <person name="Wespe N."/>
            <person name="Knight-Connoni V."/>
        </authorList>
    </citation>
    <scope>NUCLEOTIDE SEQUENCE</scope>
    <source>
        <strain evidence="1">DSM 14562</strain>
    </source>
</reference>
<evidence type="ECO:0000313" key="2">
    <source>
        <dbReference type="Proteomes" id="UP000704529"/>
    </source>
</evidence>
<proteinExistence type="predicted"/>
<evidence type="ECO:0000313" key="1">
    <source>
        <dbReference type="EMBL" id="MBN3556869.1"/>
    </source>
</evidence>
<comment type="caution">
    <text evidence="1">The sequence shown here is derived from an EMBL/GenBank/DDBJ whole genome shotgun (WGS) entry which is preliminary data.</text>
</comment>
<dbReference type="EMBL" id="JAFHKU010000085">
    <property type="protein sequence ID" value="MBN3556869.1"/>
    <property type="molecule type" value="Genomic_DNA"/>
</dbReference>
<accession>A0AA40ZXJ5</accession>
<dbReference type="Proteomes" id="UP000704529">
    <property type="component" value="Unassembled WGS sequence"/>
</dbReference>
<organism evidence="1 2">
    <name type="scientific">Sphingomonas yabuuchiae</name>
    <dbReference type="NCBI Taxonomy" id="172044"/>
    <lineage>
        <taxon>Bacteria</taxon>
        <taxon>Pseudomonadati</taxon>
        <taxon>Pseudomonadota</taxon>
        <taxon>Alphaproteobacteria</taxon>
        <taxon>Sphingomonadales</taxon>
        <taxon>Sphingomonadaceae</taxon>
        <taxon>Sphingomonas</taxon>
    </lineage>
</organism>
<gene>
    <name evidence="1" type="ORF">JYA60_01285</name>
</gene>
<name>A0AA40ZXJ5_9SPHN</name>
<feature type="non-terminal residue" evidence="1">
    <location>
        <position position="1"/>
    </location>
</feature>